<evidence type="ECO:0000256" key="3">
    <source>
        <dbReference type="ARBA" id="ARBA00022989"/>
    </source>
</evidence>
<name>A0A9W9P0B3_9EURO</name>
<comment type="caution">
    <text evidence="8">The sequence shown here is derived from an EMBL/GenBank/DDBJ whole genome shotgun (WGS) entry which is preliminary data.</text>
</comment>
<feature type="transmembrane region" description="Helical" evidence="6">
    <location>
        <begin position="208"/>
        <end position="226"/>
    </location>
</feature>
<dbReference type="CDD" id="cd17502">
    <property type="entry name" value="MFS_Azr1_MDR_like"/>
    <property type="match status" value="1"/>
</dbReference>
<feature type="transmembrane region" description="Helical" evidence="6">
    <location>
        <begin position="275"/>
        <end position="296"/>
    </location>
</feature>
<dbReference type="InterPro" id="IPR020846">
    <property type="entry name" value="MFS_dom"/>
</dbReference>
<accession>A0A9W9P0B3</accession>
<feature type="transmembrane region" description="Helical" evidence="6">
    <location>
        <begin position="177"/>
        <end position="202"/>
    </location>
</feature>
<evidence type="ECO:0000256" key="5">
    <source>
        <dbReference type="SAM" id="MobiDB-lite"/>
    </source>
</evidence>
<dbReference type="OrthoDB" id="2985014at2759"/>
<keyword evidence="9" id="KW-1185">Reference proteome</keyword>
<feature type="transmembrane region" description="Helical" evidence="6">
    <location>
        <begin position="247"/>
        <end position="269"/>
    </location>
</feature>
<dbReference type="InterPro" id="IPR011701">
    <property type="entry name" value="MFS"/>
</dbReference>
<evidence type="ECO:0000313" key="9">
    <source>
        <dbReference type="Proteomes" id="UP001150941"/>
    </source>
</evidence>
<gene>
    <name evidence="8" type="ORF">N7468_005984</name>
</gene>
<dbReference type="GO" id="GO:0022857">
    <property type="term" value="F:transmembrane transporter activity"/>
    <property type="evidence" value="ECO:0007669"/>
    <property type="project" value="InterPro"/>
</dbReference>
<organism evidence="8 9">
    <name type="scientific">Penicillium chermesinum</name>
    <dbReference type="NCBI Taxonomy" id="63820"/>
    <lineage>
        <taxon>Eukaryota</taxon>
        <taxon>Fungi</taxon>
        <taxon>Dikarya</taxon>
        <taxon>Ascomycota</taxon>
        <taxon>Pezizomycotina</taxon>
        <taxon>Eurotiomycetes</taxon>
        <taxon>Eurotiomycetidae</taxon>
        <taxon>Eurotiales</taxon>
        <taxon>Aspergillaceae</taxon>
        <taxon>Penicillium</taxon>
    </lineage>
</organism>
<feature type="compositionally biased region" description="Polar residues" evidence="5">
    <location>
        <begin position="22"/>
        <end position="39"/>
    </location>
</feature>
<comment type="subcellular location">
    <subcellularLocation>
        <location evidence="1">Membrane</location>
        <topology evidence="1">Multi-pass membrane protein</topology>
    </subcellularLocation>
</comment>
<dbReference type="PANTHER" id="PTHR23501:SF198">
    <property type="entry name" value="AZOLE RESISTANCE PROTEIN 1-RELATED"/>
    <property type="match status" value="1"/>
</dbReference>
<dbReference type="AlphaFoldDB" id="A0A9W9P0B3"/>
<keyword evidence="2 6" id="KW-0812">Transmembrane</keyword>
<reference evidence="8" key="1">
    <citation type="submission" date="2022-11" db="EMBL/GenBank/DDBJ databases">
        <authorList>
            <person name="Petersen C."/>
        </authorList>
    </citation>
    <scope>NUCLEOTIDE SEQUENCE</scope>
    <source>
        <strain evidence="8">IBT 19713</strain>
    </source>
</reference>
<evidence type="ECO:0000259" key="7">
    <source>
        <dbReference type="PROSITE" id="PS50850"/>
    </source>
</evidence>
<keyword evidence="3 6" id="KW-1133">Transmembrane helix</keyword>
<dbReference type="EMBL" id="JAPQKS010000004">
    <property type="protein sequence ID" value="KAJ5233028.1"/>
    <property type="molecule type" value="Genomic_DNA"/>
</dbReference>
<dbReference type="GO" id="GO:0005886">
    <property type="term" value="C:plasma membrane"/>
    <property type="evidence" value="ECO:0007669"/>
    <property type="project" value="TreeGrafter"/>
</dbReference>
<dbReference type="Gene3D" id="1.20.1720.10">
    <property type="entry name" value="Multidrug resistance protein D"/>
    <property type="match status" value="1"/>
</dbReference>
<dbReference type="InterPro" id="IPR036259">
    <property type="entry name" value="MFS_trans_sf"/>
</dbReference>
<sequence length="547" mass="58686">MTVLAGDAEESRFRGRTARARLTTQERNADQSAGPSQPTEESDHMEGVKFWLLMLTLAGVLVLSSIDMNIIATAVPSITDHFHTVADVGWYSSAFRLCQCSFQFAFGKAYKLFSIKRIFLLANVVSIGGSLVCGAANTSRMLIAGRAVAGVGSAGLISGCFVILVRTTPLRRRPMFTGMMGAVEGVSTLAAPLLGGVLVQSLGWRWCFYINAPTGAITLLLTFFCLPDLSKSQDVVNMGVKEKLSQLDLLSNTLLIPALTALFIAFSWAGTKYPWNTAPVIVPLVAFAFLMAAFIYNQVRRGAAATLPPHIMRRRSVLAGFIFVVASNSTGNVLEYYLPTYYQVVRGYSPAESGYMMLPFVIAATVGALMHGFGTSIFGYYTPFMLFGSVMMPIAAGLMTTVKANTTLTQVIVYTTLSGLGYGIGFSGPQNAVQTVLPTEDIPIGTSILLFAQAFGPAVTIAIAQVLFIEQLVANLSDLVPGLSGANIENLGLNQLMENVTPPNSEAASSAIDTSLTHTWYLAIGLACMTMVGSLLIEWKSVKSRRD</sequence>
<feature type="region of interest" description="Disordered" evidence="5">
    <location>
        <begin position="1"/>
        <end position="42"/>
    </location>
</feature>
<dbReference type="RefSeq" id="XP_058331020.1">
    <property type="nucleotide sequence ID" value="XM_058475280.1"/>
</dbReference>
<evidence type="ECO:0000256" key="6">
    <source>
        <dbReference type="SAM" id="Phobius"/>
    </source>
</evidence>
<feature type="transmembrane region" description="Helical" evidence="6">
    <location>
        <begin position="143"/>
        <end position="165"/>
    </location>
</feature>
<evidence type="ECO:0000256" key="2">
    <source>
        <dbReference type="ARBA" id="ARBA00022692"/>
    </source>
</evidence>
<evidence type="ECO:0000313" key="8">
    <source>
        <dbReference type="EMBL" id="KAJ5233028.1"/>
    </source>
</evidence>
<keyword evidence="4 6" id="KW-0472">Membrane</keyword>
<dbReference type="PANTHER" id="PTHR23501">
    <property type="entry name" value="MAJOR FACILITATOR SUPERFAMILY"/>
    <property type="match status" value="1"/>
</dbReference>
<dbReference type="Proteomes" id="UP001150941">
    <property type="component" value="Unassembled WGS sequence"/>
</dbReference>
<evidence type="ECO:0000256" key="1">
    <source>
        <dbReference type="ARBA" id="ARBA00004141"/>
    </source>
</evidence>
<dbReference type="GeneID" id="83202583"/>
<reference evidence="8" key="2">
    <citation type="journal article" date="2023" name="IMA Fungus">
        <title>Comparative genomic study of the Penicillium genus elucidates a diverse pangenome and 15 lateral gene transfer events.</title>
        <authorList>
            <person name="Petersen C."/>
            <person name="Sorensen T."/>
            <person name="Nielsen M.R."/>
            <person name="Sondergaard T.E."/>
            <person name="Sorensen J.L."/>
            <person name="Fitzpatrick D.A."/>
            <person name="Frisvad J.C."/>
            <person name="Nielsen K.L."/>
        </authorList>
    </citation>
    <scope>NUCLEOTIDE SEQUENCE</scope>
    <source>
        <strain evidence="8">IBT 19713</strain>
    </source>
</reference>
<proteinExistence type="predicted"/>
<feature type="transmembrane region" description="Helical" evidence="6">
    <location>
        <begin position="411"/>
        <end position="428"/>
    </location>
</feature>
<feature type="domain" description="Major facilitator superfamily (MFS) profile" evidence="7">
    <location>
        <begin position="53"/>
        <end position="542"/>
    </location>
</feature>
<feature type="transmembrane region" description="Helical" evidence="6">
    <location>
        <begin position="354"/>
        <end position="373"/>
    </location>
</feature>
<feature type="transmembrane region" description="Helical" evidence="6">
    <location>
        <begin position="317"/>
        <end position="334"/>
    </location>
</feature>
<feature type="transmembrane region" description="Helical" evidence="6">
    <location>
        <begin position="50"/>
        <end position="76"/>
    </location>
</feature>
<dbReference type="SUPFAM" id="SSF103473">
    <property type="entry name" value="MFS general substrate transporter"/>
    <property type="match status" value="1"/>
</dbReference>
<evidence type="ECO:0000256" key="4">
    <source>
        <dbReference type="ARBA" id="ARBA00023136"/>
    </source>
</evidence>
<dbReference type="Gene3D" id="1.20.1250.20">
    <property type="entry name" value="MFS general substrate transporter like domains"/>
    <property type="match status" value="1"/>
</dbReference>
<feature type="transmembrane region" description="Helical" evidence="6">
    <location>
        <begin position="118"/>
        <end position="137"/>
    </location>
</feature>
<feature type="transmembrane region" description="Helical" evidence="6">
    <location>
        <begin position="519"/>
        <end position="537"/>
    </location>
</feature>
<feature type="transmembrane region" description="Helical" evidence="6">
    <location>
        <begin position="448"/>
        <end position="469"/>
    </location>
</feature>
<dbReference type="PROSITE" id="PS50850">
    <property type="entry name" value="MFS"/>
    <property type="match status" value="1"/>
</dbReference>
<protein>
    <recommendedName>
        <fullName evidence="7">Major facilitator superfamily (MFS) profile domain-containing protein</fullName>
    </recommendedName>
</protein>
<feature type="transmembrane region" description="Helical" evidence="6">
    <location>
        <begin position="380"/>
        <end position="399"/>
    </location>
</feature>
<dbReference type="Pfam" id="PF07690">
    <property type="entry name" value="MFS_1"/>
    <property type="match status" value="1"/>
</dbReference>